<reference evidence="1 2" key="1">
    <citation type="submission" date="2018-06" db="EMBL/GenBank/DDBJ databases">
        <authorList>
            <consortium name="Pathogen Informatics"/>
            <person name="Doyle S."/>
        </authorList>
    </citation>
    <scope>NUCLEOTIDE SEQUENCE [LARGE SCALE GENOMIC DNA]</scope>
    <source>
        <strain evidence="1 2">NCTC8261</strain>
    </source>
</reference>
<accession>A0A379X142</accession>
<name>A0A379X142_SALET</name>
<protein>
    <submittedName>
        <fullName evidence="1">Uncharacterized protein</fullName>
    </submittedName>
</protein>
<organism evidence="1 2">
    <name type="scientific">Salmonella enterica I</name>
    <dbReference type="NCBI Taxonomy" id="59201"/>
    <lineage>
        <taxon>Bacteria</taxon>
        <taxon>Pseudomonadati</taxon>
        <taxon>Pseudomonadota</taxon>
        <taxon>Gammaproteobacteria</taxon>
        <taxon>Enterobacterales</taxon>
        <taxon>Enterobacteriaceae</taxon>
        <taxon>Salmonella</taxon>
    </lineage>
</organism>
<dbReference type="AlphaFoldDB" id="A0A379X142"/>
<gene>
    <name evidence="1" type="ORF">NCTC8261_06432</name>
</gene>
<dbReference type="EMBL" id="UGXT01000002">
    <property type="protein sequence ID" value="SUH40053.1"/>
    <property type="molecule type" value="Genomic_DNA"/>
</dbReference>
<sequence length="133" mass="14930">MVGADLPQGVFTLHTLVTDHGIHDGLLESMSHMQTAGDVRRRDHDAEGLFAFVAVRLEIALLFPVLVKRLFDILGVICLFHYFQVAVFRLKTSHAVGFVAFARQLFQSFFVRDEVYHFCESGGKICKACTQAD</sequence>
<proteinExistence type="predicted"/>
<dbReference type="Proteomes" id="UP000254712">
    <property type="component" value="Unassembled WGS sequence"/>
</dbReference>
<evidence type="ECO:0000313" key="1">
    <source>
        <dbReference type="EMBL" id="SUH40053.1"/>
    </source>
</evidence>
<evidence type="ECO:0000313" key="2">
    <source>
        <dbReference type="Proteomes" id="UP000254712"/>
    </source>
</evidence>